<reference evidence="2" key="1">
    <citation type="journal article" date="2014" name="BMC Genomics">
        <title>Genome characteristics reveal the impact of lichenization on lichen-forming fungus Endocarpon pusillum Hedwig (Verrucariales, Ascomycota).</title>
        <authorList>
            <person name="Wang Y.-Y."/>
            <person name="Liu B."/>
            <person name="Zhang X.-Y."/>
            <person name="Zhou Q.-M."/>
            <person name="Zhang T."/>
            <person name="Li H."/>
            <person name="Yu Y.-F."/>
            <person name="Zhang X.-L."/>
            <person name="Hao X.-Y."/>
            <person name="Wang M."/>
            <person name="Wang L."/>
            <person name="Wei J.-C."/>
        </authorList>
    </citation>
    <scope>NUCLEOTIDE SEQUENCE [LARGE SCALE GENOMIC DNA]</scope>
    <source>
        <strain evidence="2">Z07020 / HMAS-L-300199</strain>
    </source>
</reference>
<proteinExistence type="predicted"/>
<organism evidence="1 2">
    <name type="scientific">Endocarpon pusillum (strain Z07020 / HMAS-L-300199)</name>
    <name type="common">Lichen-forming fungus</name>
    <dbReference type="NCBI Taxonomy" id="1263415"/>
    <lineage>
        <taxon>Eukaryota</taxon>
        <taxon>Fungi</taxon>
        <taxon>Dikarya</taxon>
        <taxon>Ascomycota</taxon>
        <taxon>Pezizomycotina</taxon>
        <taxon>Eurotiomycetes</taxon>
        <taxon>Chaetothyriomycetidae</taxon>
        <taxon>Verrucariales</taxon>
        <taxon>Verrucariaceae</taxon>
        <taxon>Endocarpon</taxon>
    </lineage>
</organism>
<dbReference type="AlphaFoldDB" id="U1G3Q9"/>
<dbReference type="HOGENOM" id="CLU_438669_0_0_1"/>
<dbReference type="OrthoDB" id="860at2759"/>
<gene>
    <name evidence="1" type="ORF">EPUS_06501</name>
</gene>
<keyword evidence="2" id="KW-1185">Reference proteome</keyword>
<sequence>MSIPLASFYDPQCSSDHWIIQHSARTARPDLGLREGEAARLALQELEKLKGSDAHRLALVPSTHSLPQLQSLIPNLDKYLFRGLLKNNASFRLSSDLPPTIHGSTSALGALGNQIVVSLNSLLMRHPSHLALVASLIHHMTHAYLLVCCGFGNSNANDGRHDLKHGLAFSSIVHTIQDILVDDARIPLPDLFYCSDAFTRSTRLRRQRSDRNSLHSYCHFDDSDHEDKRACGAYMQRVILGAQDTSFDSREKTSYPANACQSMSMLGGLVNRAQMENFYRPQIDLYHYLPHPTTSLVRPAGDIPVSGDYQALLNLQAFLAFGDYEPRVLVRFDSSDIDGPPRIHVDDKHLTKESNLSNPLDDLRTYVLALRTSVEPLRRLALVRLYSQKLLKKEINAMYFLEEIYTGAPSCEDGPGVAVKDYKPDDDLRHFVLAFLCAAHPDLPTKAPGVIQLEYEDTIYGRRVITETDTEPATRDNSNLYILETTDRYKGRLSKLRGNGGLFLEDLDKVKSALGNQEPVKPPADLLVSGAGDGTLQALEASNANTAKGLLGSRTVLERLEAAQKQHRAYDPYQQYRRRRPVLGLGGIPASFTVDDLVDEVRLDDFVRVQGLRF</sequence>
<dbReference type="Proteomes" id="UP000019373">
    <property type="component" value="Unassembled WGS sequence"/>
</dbReference>
<accession>U1G3Q9</accession>
<dbReference type="EMBL" id="KE721157">
    <property type="protein sequence ID" value="ERF71942.1"/>
    <property type="molecule type" value="Genomic_DNA"/>
</dbReference>
<evidence type="ECO:0000313" key="1">
    <source>
        <dbReference type="EMBL" id="ERF71942.1"/>
    </source>
</evidence>
<evidence type="ECO:0000313" key="2">
    <source>
        <dbReference type="Proteomes" id="UP000019373"/>
    </source>
</evidence>
<dbReference type="RefSeq" id="XP_007802396.1">
    <property type="nucleotide sequence ID" value="XM_007804205.1"/>
</dbReference>
<name>U1G3Q9_ENDPU</name>
<evidence type="ECO:0008006" key="3">
    <source>
        <dbReference type="Google" id="ProtNLM"/>
    </source>
</evidence>
<dbReference type="GeneID" id="19241441"/>
<protein>
    <recommendedName>
        <fullName evidence="3">SprT-like domain-containing protein</fullName>
    </recommendedName>
</protein>